<gene>
    <name evidence="2" type="ORF">JYB65_14795</name>
</gene>
<dbReference type="Proteomes" id="UP000664545">
    <property type="component" value="Unassembled WGS sequence"/>
</dbReference>
<dbReference type="PROSITE" id="PS50104">
    <property type="entry name" value="TIR"/>
    <property type="match status" value="1"/>
</dbReference>
<name>A0A939DBD5_CLOAM</name>
<keyword evidence="3" id="KW-1185">Reference proteome</keyword>
<dbReference type="SUPFAM" id="SSF52200">
    <property type="entry name" value="Toll/Interleukin receptor TIR domain"/>
    <property type="match status" value="1"/>
</dbReference>
<comment type="caution">
    <text evidence="2">The sequence shown here is derived from an EMBL/GenBank/DDBJ whole genome shotgun (WGS) entry which is preliminary data.</text>
</comment>
<reference evidence="2" key="1">
    <citation type="submission" date="2021-02" db="EMBL/GenBank/DDBJ databases">
        <title>Abyssanaerobacter marinus gen.nov., sp., nov, anaerobic bacterium isolated from the Onnuri vent field of Indian Ocean and suggestion of Mogibacteriaceae fam. nov., and proposal of reclassification of ambiguous this family's genus member.</title>
        <authorList>
            <person name="Kim Y.J."/>
            <person name="Yang J.-A."/>
        </authorList>
    </citation>
    <scope>NUCLEOTIDE SEQUENCE</scope>
    <source>
        <strain evidence="2">DSM 2634</strain>
    </source>
</reference>
<dbReference type="InterPro" id="IPR000157">
    <property type="entry name" value="TIR_dom"/>
</dbReference>
<dbReference type="Pfam" id="PF13676">
    <property type="entry name" value="TIR_2"/>
    <property type="match status" value="1"/>
</dbReference>
<dbReference type="InterPro" id="IPR035897">
    <property type="entry name" value="Toll_tir_struct_dom_sf"/>
</dbReference>
<proteinExistence type="predicted"/>
<dbReference type="GO" id="GO:0007165">
    <property type="term" value="P:signal transduction"/>
    <property type="evidence" value="ECO:0007669"/>
    <property type="project" value="InterPro"/>
</dbReference>
<protein>
    <submittedName>
        <fullName evidence="2">Toll/interleukin-1 receptor domain-containing protein</fullName>
    </submittedName>
</protein>
<dbReference type="EMBL" id="JAFJZZ010000016">
    <property type="protein sequence ID" value="MBN7774630.1"/>
    <property type="molecule type" value="Genomic_DNA"/>
</dbReference>
<dbReference type="RefSeq" id="WP_206583472.1">
    <property type="nucleotide sequence ID" value="NZ_JAFJZZ010000016.1"/>
</dbReference>
<accession>A0A939DBD5</accession>
<evidence type="ECO:0000313" key="3">
    <source>
        <dbReference type="Proteomes" id="UP000664545"/>
    </source>
</evidence>
<organism evidence="2 3">
    <name type="scientific">Clostridium aminobutyricum</name>
    <dbReference type="NCBI Taxonomy" id="33953"/>
    <lineage>
        <taxon>Bacteria</taxon>
        <taxon>Bacillati</taxon>
        <taxon>Bacillota</taxon>
        <taxon>Clostridia</taxon>
        <taxon>Eubacteriales</taxon>
        <taxon>Clostridiaceae</taxon>
        <taxon>Clostridium</taxon>
    </lineage>
</organism>
<evidence type="ECO:0000313" key="2">
    <source>
        <dbReference type="EMBL" id="MBN7774630.1"/>
    </source>
</evidence>
<feature type="domain" description="TIR" evidence="1">
    <location>
        <begin position="1"/>
        <end position="145"/>
    </location>
</feature>
<dbReference type="AlphaFoldDB" id="A0A939DBD5"/>
<keyword evidence="2" id="KW-0675">Receptor</keyword>
<dbReference type="Gene3D" id="3.40.50.10140">
    <property type="entry name" value="Toll/interleukin-1 receptor homology (TIR) domain"/>
    <property type="match status" value="1"/>
</dbReference>
<sequence length="250" mass="28991">MIFLCFSGRERLTIATSMLYHLENHGIEIWYDNHQYTLGDKKVEKYTKAIGLSDYAIVIISKYFQESPGAIEELEVIKERYLKGLIHIFPIFYNIKASELSSEYQWLCDMIYNEINDTSGTLLACNQIICKCYKDIIYKNQYPSLEVYKTVLSGYPAATAATYINRLLELYSSVSTSNFNSKMSILFCLILYLNGSLKDDISSLYKSAQYLFNTTKLDLPYNFKEIRLLEQISEILLGLFLSKLPKEFEQ</sequence>
<evidence type="ECO:0000259" key="1">
    <source>
        <dbReference type="PROSITE" id="PS50104"/>
    </source>
</evidence>